<dbReference type="EMBL" id="JAPQKQ010000007">
    <property type="protein sequence ID" value="KAJ5187879.1"/>
    <property type="molecule type" value="Genomic_DNA"/>
</dbReference>
<protein>
    <submittedName>
        <fullName evidence="1">Uncharacterized protein</fullName>
    </submittedName>
</protein>
<comment type="caution">
    <text evidence="1">The sequence shown here is derived from an EMBL/GenBank/DDBJ whole genome shotgun (WGS) entry which is preliminary data.</text>
</comment>
<reference evidence="1" key="2">
    <citation type="journal article" date="2023" name="IMA Fungus">
        <title>Comparative genomic study of the Penicillium genus elucidates a diverse pangenome and 15 lateral gene transfer events.</title>
        <authorList>
            <person name="Petersen C."/>
            <person name="Sorensen T."/>
            <person name="Nielsen M.R."/>
            <person name="Sondergaard T.E."/>
            <person name="Sorensen J.L."/>
            <person name="Fitzpatrick D.A."/>
            <person name="Frisvad J.C."/>
            <person name="Nielsen K.L."/>
        </authorList>
    </citation>
    <scope>NUCLEOTIDE SEQUENCE</scope>
    <source>
        <strain evidence="1">IBT 20477</strain>
    </source>
</reference>
<organism evidence="1 2">
    <name type="scientific">Penicillium cf. viridicatum</name>
    <dbReference type="NCBI Taxonomy" id="2972119"/>
    <lineage>
        <taxon>Eukaryota</taxon>
        <taxon>Fungi</taxon>
        <taxon>Dikarya</taxon>
        <taxon>Ascomycota</taxon>
        <taxon>Pezizomycotina</taxon>
        <taxon>Eurotiomycetes</taxon>
        <taxon>Eurotiomycetidae</taxon>
        <taxon>Eurotiales</taxon>
        <taxon>Aspergillaceae</taxon>
        <taxon>Penicillium</taxon>
    </lineage>
</organism>
<dbReference type="OrthoDB" id="10356650at2759"/>
<evidence type="ECO:0000313" key="2">
    <source>
        <dbReference type="Proteomes" id="UP001150942"/>
    </source>
</evidence>
<keyword evidence="2" id="KW-1185">Reference proteome</keyword>
<evidence type="ECO:0000313" key="1">
    <source>
        <dbReference type="EMBL" id="KAJ5187879.1"/>
    </source>
</evidence>
<dbReference type="AlphaFoldDB" id="A0A9W9J192"/>
<reference evidence="1" key="1">
    <citation type="submission" date="2022-11" db="EMBL/GenBank/DDBJ databases">
        <authorList>
            <person name="Petersen C."/>
        </authorList>
    </citation>
    <scope>NUCLEOTIDE SEQUENCE</scope>
    <source>
        <strain evidence="1">IBT 20477</strain>
    </source>
</reference>
<proteinExistence type="predicted"/>
<dbReference type="Proteomes" id="UP001150942">
    <property type="component" value="Unassembled WGS sequence"/>
</dbReference>
<sequence>MIGGTRNERVYPALEPVLCNLNYPQISPYHPSKGDSCEDIRLRRTNLGSPANPTLPIIPRFGLFSA</sequence>
<gene>
    <name evidence="1" type="ORF">N7449_010873</name>
</gene>
<name>A0A9W9J192_9EURO</name>
<accession>A0A9W9J192</accession>